<reference evidence="2" key="1">
    <citation type="submission" date="2020-11" db="EMBL/GenBank/DDBJ databases">
        <authorList>
            <person name="Tran Van P."/>
        </authorList>
    </citation>
    <scope>NUCLEOTIDE SEQUENCE</scope>
</reference>
<dbReference type="EMBL" id="OC882335">
    <property type="protein sequence ID" value="CAD7642712.1"/>
    <property type="molecule type" value="Genomic_DNA"/>
</dbReference>
<dbReference type="OrthoDB" id="668540at2759"/>
<gene>
    <name evidence="2" type="ORF">OSB1V03_LOCUS19267</name>
</gene>
<dbReference type="AlphaFoldDB" id="A0A7R9QFA9"/>
<dbReference type="EMBL" id="CAJPIZ010027760">
    <property type="protein sequence ID" value="CAG2119318.1"/>
    <property type="molecule type" value="Genomic_DNA"/>
</dbReference>
<sequence length="440" mass="48304">MVRYFFQRPQTDPDFQNYNKHSRWALGDDSVLEVRPNDTSELVSEFQALDIENDGFASTKKIWGMEEHNPQMKHPDDPKGLFLGEPQWGRDSTWSTGGHNENASDHAVSQPIMVNSRRSGSYPGSDQPLMLSPRSTDTGGLGVKMVEYVLGSSPTAKDLDGRMHSRLKAMEKHKQQMKGGYDESKMHHKDPHSNGMTNGTMGLDDENKGFSRTPGFNQLDDEDVKNQMIVNEMSKMKGSDGMHVGMPGNMMAGGHGGPQHFDFDPNMSINEIQFGDYTSQMIHSIDSPGIVDYNSPYQRSNQQTGQMPAAMLASHAQQFNLAQQQSQGMPPHTNPGMGGPNGAGNNPFPPQTPYYGTDPFSASMGHIIPAGPPPAMLAQYYGMPPWGMYPGMIQSNQVQSGSTAPHIQQQQQMMSRSNGTRPLTPQGPSDNSGTPQAMQA</sequence>
<feature type="compositionally biased region" description="Polar residues" evidence="1">
    <location>
        <begin position="92"/>
        <end position="101"/>
    </location>
</feature>
<protein>
    <submittedName>
        <fullName evidence="2">Uncharacterized protein</fullName>
    </submittedName>
</protein>
<feature type="non-terminal residue" evidence="2">
    <location>
        <position position="1"/>
    </location>
</feature>
<evidence type="ECO:0000256" key="1">
    <source>
        <dbReference type="SAM" id="MobiDB-lite"/>
    </source>
</evidence>
<evidence type="ECO:0000313" key="2">
    <source>
        <dbReference type="EMBL" id="CAD7642712.1"/>
    </source>
</evidence>
<proteinExistence type="predicted"/>
<feature type="region of interest" description="Disordered" evidence="1">
    <location>
        <begin position="397"/>
        <end position="440"/>
    </location>
</feature>
<accession>A0A7R9QFA9</accession>
<dbReference type="Proteomes" id="UP000759131">
    <property type="component" value="Unassembled WGS sequence"/>
</dbReference>
<organism evidence="2">
    <name type="scientific">Medioppia subpectinata</name>
    <dbReference type="NCBI Taxonomy" id="1979941"/>
    <lineage>
        <taxon>Eukaryota</taxon>
        <taxon>Metazoa</taxon>
        <taxon>Ecdysozoa</taxon>
        <taxon>Arthropoda</taxon>
        <taxon>Chelicerata</taxon>
        <taxon>Arachnida</taxon>
        <taxon>Acari</taxon>
        <taxon>Acariformes</taxon>
        <taxon>Sarcoptiformes</taxon>
        <taxon>Oribatida</taxon>
        <taxon>Brachypylina</taxon>
        <taxon>Oppioidea</taxon>
        <taxon>Oppiidae</taxon>
        <taxon>Medioppia</taxon>
    </lineage>
</organism>
<name>A0A7R9QFA9_9ACAR</name>
<keyword evidence="3" id="KW-1185">Reference proteome</keyword>
<feature type="region of interest" description="Disordered" evidence="1">
    <location>
        <begin position="92"/>
        <end position="111"/>
    </location>
</feature>
<feature type="region of interest" description="Disordered" evidence="1">
    <location>
        <begin position="116"/>
        <end position="138"/>
    </location>
</feature>
<evidence type="ECO:0000313" key="3">
    <source>
        <dbReference type="Proteomes" id="UP000759131"/>
    </source>
</evidence>
<feature type="region of interest" description="Disordered" evidence="1">
    <location>
        <begin position="323"/>
        <end position="355"/>
    </location>
</feature>